<dbReference type="SMART" id="SM00110">
    <property type="entry name" value="C1Q"/>
    <property type="match status" value="1"/>
</dbReference>
<dbReference type="PANTHER" id="PTHR15427">
    <property type="entry name" value="EMILIN ELASTIN MICROFIBRIL INTERFACE-LOCATED PROTEIN ELASTIN MICROFIBRIL INTERFACER"/>
    <property type="match status" value="1"/>
</dbReference>
<evidence type="ECO:0000313" key="9">
    <source>
        <dbReference type="EMBL" id="NXC21619.1"/>
    </source>
</evidence>
<dbReference type="PANTHER" id="PTHR15427:SF18">
    <property type="entry name" value="COMPLEMENT C1Q SUBCOMPONENT SUBUNIT B"/>
    <property type="match status" value="1"/>
</dbReference>
<feature type="compositionally biased region" description="Low complexity" evidence="6">
    <location>
        <begin position="79"/>
        <end position="96"/>
    </location>
</feature>
<dbReference type="InterPro" id="IPR008983">
    <property type="entry name" value="Tumour_necrosis_fac-like_dom"/>
</dbReference>
<feature type="non-terminal residue" evidence="9">
    <location>
        <position position="246"/>
    </location>
</feature>
<dbReference type="OrthoDB" id="8964326at2759"/>
<keyword evidence="5" id="KW-0379">Hydroxylation</keyword>
<comment type="caution">
    <text evidence="9">The sequence shown here is derived from an EMBL/GenBank/DDBJ whole genome shotgun (WGS) entry which is preliminary data.</text>
</comment>
<dbReference type="SUPFAM" id="SSF49842">
    <property type="entry name" value="TNF-like"/>
    <property type="match status" value="1"/>
</dbReference>
<evidence type="ECO:0000256" key="3">
    <source>
        <dbReference type="ARBA" id="ARBA00022729"/>
    </source>
</evidence>
<dbReference type="GO" id="GO:0005576">
    <property type="term" value="C:extracellular region"/>
    <property type="evidence" value="ECO:0007669"/>
    <property type="project" value="UniProtKB-SubCell"/>
</dbReference>
<evidence type="ECO:0000259" key="8">
    <source>
        <dbReference type="PROSITE" id="PS50871"/>
    </source>
</evidence>
<dbReference type="PROSITE" id="PS50871">
    <property type="entry name" value="C1Q"/>
    <property type="match status" value="1"/>
</dbReference>
<keyword evidence="4" id="KW-0176">Collagen</keyword>
<dbReference type="InterPro" id="IPR001073">
    <property type="entry name" value="C1q_dom"/>
</dbReference>
<keyword evidence="3 7" id="KW-0732">Signal</keyword>
<feature type="non-terminal residue" evidence="9">
    <location>
        <position position="1"/>
    </location>
</feature>
<evidence type="ECO:0000256" key="6">
    <source>
        <dbReference type="SAM" id="MobiDB-lite"/>
    </source>
</evidence>
<organism evidence="9 10">
    <name type="scientific">Corythaeola cristata</name>
    <name type="common">Great blue turaco</name>
    <dbReference type="NCBI Taxonomy" id="103954"/>
    <lineage>
        <taxon>Eukaryota</taxon>
        <taxon>Metazoa</taxon>
        <taxon>Chordata</taxon>
        <taxon>Craniata</taxon>
        <taxon>Vertebrata</taxon>
        <taxon>Euteleostomi</taxon>
        <taxon>Archelosauria</taxon>
        <taxon>Archosauria</taxon>
        <taxon>Dinosauria</taxon>
        <taxon>Saurischia</taxon>
        <taxon>Theropoda</taxon>
        <taxon>Coelurosauria</taxon>
        <taxon>Aves</taxon>
        <taxon>Neognathae</taxon>
        <taxon>Neoaves</taxon>
        <taxon>Otidimorphae</taxon>
        <taxon>Musophagiformes</taxon>
        <taxon>Musophagidae</taxon>
        <taxon>Corythaeola</taxon>
    </lineage>
</organism>
<comment type="subcellular location">
    <subcellularLocation>
        <location evidence="1">Secreted</location>
    </subcellularLocation>
</comment>
<dbReference type="Pfam" id="PF00386">
    <property type="entry name" value="C1q"/>
    <property type="match status" value="1"/>
</dbReference>
<reference evidence="9" key="1">
    <citation type="submission" date="2019-09" db="EMBL/GenBank/DDBJ databases">
        <title>Bird 10,000 Genomes (B10K) Project - Family phase.</title>
        <authorList>
            <person name="Zhang G."/>
        </authorList>
    </citation>
    <scope>NUCLEOTIDE SEQUENCE</scope>
    <source>
        <strain evidence="9">B10K-CU-031-40</strain>
    </source>
</reference>
<dbReference type="InterPro" id="IPR008160">
    <property type="entry name" value="Collagen"/>
</dbReference>
<dbReference type="PRINTS" id="PR00007">
    <property type="entry name" value="COMPLEMNTC1Q"/>
</dbReference>
<accession>A0A851LTS8</accession>
<feature type="signal peptide" evidence="7">
    <location>
        <begin position="1"/>
        <end position="21"/>
    </location>
</feature>
<dbReference type="InterPro" id="IPR050392">
    <property type="entry name" value="Collagen/C1q_domain"/>
</dbReference>
<dbReference type="Pfam" id="PF01391">
    <property type="entry name" value="Collagen"/>
    <property type="match status" value="1"/>
</dbReference>
<dbReference type="EMBL" id="WBMX01010652">
    <property type="protein sequence ID" value="NXC21619.1"/>
    <property type="molecule type" value="Genomic_DNA"/>
</dbReference>
<keyword evidence="2" id="KW-0964">Secreted</keyword>
<dbReference type="GO" id="GO:0005581">
    <property type="term" value="C:collagen trimer"/>
    <property type="evidence" value="ECO:0007669"/>
    <property type="project" value="UniProtKB-KW"/>
</dbReference>
<dbReference type="Gene3D" id="2.60.120.40">
    <property type="match status" value="1"/>
</dbReference>
<protein>
    <submittedName>
        <fullName evidence="9">C1QB protein</fullName>
    </submittedName>
</protein>
<proteinExistence type="predicted"/>
<evidence type="ECO:0000313" key="10">
    <source>
        <dbReference type="Proteomes" id="UP000621168"/>
    </source>
</evidence>
<dbReference type="AlphaFoldDB" id="A0A851LTS8"/>
<feature type="chain" id="PRO_5032699988" evidence="7">
    <location>
        <begin position="22"/>
        <end position="246"/>
    </location>
</feature>
<evidence type="ECO:0000256" key="7">
    <source>
        <dbReference type="SAM" id="SignalP"/>
    </source>
</evidence>
<feature type="region of interest" description="Disordered" evidence="6">
    <location>
        <begin position="31"/>
        <end position="109"/>
    </location>
</feature>
<gene>
    <name evidence="9" type="primary">C1qb</name>
    <name evidence="9" type="ORF">CORCRI_R12687</name>
</gene>
<evidence type="ECO:0000256" key="5">
    <source>
        <dbReference type="ARBA" id="ARBA00023278"/>
    </source>
</evidence>
<sequence length="246" mass="26372">QQMQTVWVMLICLAGGQLASATFCKTYGTIPGIPGSPGRPGSNGRDGENGLKGERGPPGRVEHTDDTGEKGDPGPPGYPGKIGPQGPPGLMGLPGLMGPPGPPGDPGDYKATFKSAFSAARTISSYPRREQPIRFDRIITNEKGHYENRYGRFICQVPGIYYLTYHVTSRGNLCLRMKKGRGGSRGEKVVTFCDYVHSSYQVTTGGVVLKLAANESVWLEPTEKNSLMGIEGSDSIFSGFLIFPEA</sequence>
<feature type="domain" description="C1q" evidence="8">
    <location>
        <begin position="110"/>
        <end position="246"/>
    </location>
</feature>
<name>A0A851LTS8_CORCR</name>
<evidence type="ECO:0000256" key="1">
    <source>
        <dbReference type="ARBA" id="ARBA00004613"/>
    </source>
</evidence>
<keyword evidence="10" id="KW-1185">Reference proteome</keyword>
<evidence type="ECO:0000256" key="2">
    <source>
        <dbReference type="ARBA" id="ARBA00022525"/>
    </source>
</evidence>
<dbReference type="Proteomes" id="UP000621168">
    <property type="component" value="Unassembled WGS sequence"/>
</dbReference>
<evidence type="ECO:0000256" key="4">
    <source>
        <dbReference type="ARBA" id="ARBA00023119"/>
    </source>
</evidence>
<dbReference type="FunFam" id="2.60.120.40:FF:000001">
    <property type="entry name" value="Complement C1q B chain"/>
    <property type="match status" value="1"/>
</dbReference>
<feature type="compositionally biased region" description="Basic and acidic residues" evidence="6">
    <location>
        <begin position="45"/>
        <end position="72"/>
    </location>
</feature>